<evidence type="ECO:0000313" key="6">
    <source>
        <dbReference type="Proteomes" id="UP000286501"/>
    </source>
</evidence>
<dbReference type="GO" id="GO:0030570">
    <property type="term" value="F:pectate lyase activity"/>
    <property type="evidence" value="ECO:0007669"/>
    <property type="project" value="InterPro"/>
</dbReference>
<dbReference type="Gene3D" id="2.160.20.10">
    <property type="entry name" value="Single-stranded right-handed beta-helix, Pectin lyase-like"/>
    <property type="match status" value="1"/>
</dbReference>
<evidence type="ECO:0000256" key="1">
    <source>
        <dbReference type="ARBA" id="ARBA00023239"/>
    </source>
</evidence>
<dbReference type="EMBL" id="QRIN01000015">
    <property type="protein sequence ID" value="RHG67158.1"/>
    <property type="molecule type" value="Genomic_DNA"/>
</dbReference>
<evidence type="ECO:0000256" key="3">
    <source>
        <dbReference type="SAM" id="SignalP"/>
    </source>
</evidence>
<keyword evidence="1 2" id="KW-0456">Lyase</keyword>
<gene>
    <name evidence="5" type="ORF">DW250_04925</name>
</gene>
<feature type="domain" description="Pectate lyase" evidence="4">
    <location>
        <begin position="69"/>
        <end position="344"/>
    </location>
</feature>
<dbReference type="Pfam" id="PF00544">
    <property type="entry name" value="Pectate_lyase_4"/>
    <property type="match status" value="1"/>
</dbReference>
<sequence length="523" mass="57613">MKQINSIVSAQLKAVCRKTLLASAFFCGFSMMANAQTQDGRDFSIDGFAAYEGTPGTNWFRAGGTTGGAGGKVVKADNFSQLQAYLQAADPYIVIVDHDITTGIKCYVDDLSTGRLLDDQSGKSGVESVYGERIMVAPNKTLIGVVNPTTGEAPLFSHITFVMQSVDNIIIRNCRFTMKGVPVLRTGENKIVAWRNGAQVEVGDPDCIGIQADKVSAKTDWGGHIWIDHCEFFNGGAANKDRYDGLLDCKNNVQWMTFSYNYFHDHDKSCLWGKGDSDVYENCRTISFHHNFFDQIEGSRLPLQRGGHVHYYNNYMRGCEDGWDIRTGAVAYEEGCYFEDTKSPIRSDRGGSLNISKAEGYDCIYKGCNNLMEGYTNIDGAKISKSLPVTKTDWVPTQTTSSYTQHYLDKTVDVPAICEKFSGAGKVEIWKAYTSAIPMVDMSEFDHAIKNYSTAKTYDSEGKVMAGATTGISHTGMLAETGSSRIEYYDLAGSRLSAPQKGINIVRKVSLDGHVSVKKEIIR</sequence>
<name>A0A3R6KS74_9BACT</name>
<accession>A0A3R6KS74</accession>
<proteinExistence type="inferred from homology"/>
<reference evidence="5 6" key="1">
    <citation type="submission" date="2018-08" db="EMBL/GenBank/DDBJ databases">
        <title>A genome reference for cultivated species of the human gut microbiota.</title>
        <authorList>
            <person name="Zou Y."/>
            <person name="Xue W."/>
            <person name="Luo G."/>
        </authorList>
    </citation>
    <scope>NUCLEOTIDE SEQUENCE [LARGE SCALE GENOMIC DNA]</scope>
    <source>
        <strain evidence="5 6">AM22-1</strain>
    </source>
</reference>
<keyword evidence="3" id="KW-0732">Signal</keyword>
<dbReference type="PANTHER" id="PTHR31683:SF18">
    <property type="entry name" value="PECTATE LYASE 21-RELATED"/>
    <property type="match status" value="1"/>
</dbReference>
<keyword evidence="2" id="KW-0624">Polysaccharide degradation</keyword>
<dbReference type="SUPFAM" id="SSF51126">
    <property type="entry name" value="Pectin lyase-like"/>
    <property type="match status" value="1"/>
</dbReference>
<comment type="similarity">
    <text evidence="2">Belongs to the polysaccharide lyase 1 family.</text>
</comment>
<organism evidence="5 6">
    <name type="scientific">Segatella copri</name>
    <dbReference type="NCBI Taxonomy" id="165179"/>
    <lineage>
        <taxon>Bacteria</taxon>
        <taxon>Pseudomonadati</taxon>
        <taxon>Bacteroidota</taxon>
        <taxon>Bacteroidia</taxon>
        <taxon>Bacteroidales</taxon>
        <taxon>Prevotellaceae</taxon>
        <taxon>Segatella</taxon>
    </lineage>
</organism>
<keyword evidence="2" id="KW-0964">Secreted</keyword>
<keyword evidence="2" id="KW-0119">Carbohydrate metabolism</keyword>
<dbReference type="Proteomes" id="UP000286501">
    <property type="component" value="Unassembled WGS sequence"/>
</dbReference>
<dbReference type="InterPro" id="IPR002022">
    <property type="entry name" value="Pec_lyase"/>
</dbReference>
<comment type="caution">
    <text evidence="5">The sequence shown here is derived from an EMBL/GenBank/DDBJ whole genome shotgun (WGS) entry which is preliminary data.</text>
</comment>
<dbReference type="GO" id="GO:0000272">
    <property type="term" value="P:polysaccharide catabolic process"/>
    <property type="evidence" value="ECO:0007669"/>
    <property type="project" value="UniProtKB-KW"/>
</dbReference>
<dbReference type="InterPro" id="IPR011050">
    <property type="entry name" value="Pectin_lyase_fold/virulence"/>
</dbReference>
<dbReference type="RefSeq" id="WP_118200492.1">
    <property type="nucleotide sequence ID" value="NZ_QRIF01000017.1"/>
</dbReference>
<dbReference type="GO" id="GO:0005576">
    <property type="term" value="C:extracellular region"/>
    <property type="evidence" value="ECO:0007669"/>
    <property type="project" value="UniProtKB-SubCell"/>
</dbReference>
<feature type="chain" id="PRO_5043188004" description="Pectate lyase domain-containing protein" evidence="3">
    <location>
        <begin position="36"/>
        <end position="523"/>
    </location>
</feature>
<dbReference type="InterPro" id="IPR012334">
    <property type="entry name" value="Pectin_lyas_fold"/>
</dbReference>
<dbReference type="AlphaFoldDB" id="A0A3R6KS74"/>
<dbReference type="SMART" id="SM00656">
    <property type="entry name" value="Amb_all"/>
    <property type="match status" value="1"/>
</dbReference>
<feature type="signal peptide" evidence="3">
    <location>
        <begin position="1"/>
        <end position="35"/>
    </location>
</feature>
<evidence type="ECO:0000259" key="4">
    <source>
        <dbReference type="SMART" id="SM00656"/>
    </source>
</evidence>
<evidence type="ECO:0000313" key="5">
    <source>
        <dbReference type="EMBL" id="RHG67158.1"/>
    </source>
</evidence>
<dbReference type="PANTHER" id="PTHR31683">
    <property type="entry name" value="PECTATE LYASE 18-RELATED"/>
    <property type="match status" value="1"/>
</dbReference>
<protein>
    <recommendedName>
        <fullName evidence="4">Pectate lyase domain-containing protein</fullName>
    </recommendedName>
</protein>
<evidence type="ECO:0000256" key="2">
    <source>
        <dbReference type="RuleBase" id="RU361173"/>
    </source>
</evidence>
<comment type="subcellular location">
    <subcellularLocation>
        <location evidence="2">Secreted</location>
    </subcellularLocation>
</comment>
<dbReference type="InterPro" id="IPR045032">
    <property type="entry name" value="PEL"/>
</dbReference>